<evidence type="ECO:0000313" key="2">
    <source>
        <dbReference type="Proteomes" id="UP000733744"/>
    </source>
</evidence>
<dbReference type="SUPFAM" id="SSF143880">
    <property type="entry name" value="NE0471 N-terminal domain-like"/>
    <property type="match status" value="1"/>
</dbReference>
<comment type="caution">
    <text evidence="1">The sequence shown here is derived from an EMBL/GenBank/DDBJ whole genome shotgun (WGS) entry which is preliminary data.</text>
</comment>
<reference evidence="1 2" key="1">
    <citation type="journal article" date="2019" name="Antonie Van Leeuwenhoek">
        <title>Description of 'Ca. Methylobacter oryzae' KRF1, a novel species from the environmentally important Methylobacter clade 2.</title>
        <authorList>
            <person name="Khatri K."/>
            <person name="Mohite J.A."/>
            <person name="Pandit P.S."/>
            <person name="Bahulikar R."/>
            <person name="Rahalkar M.C."/>
        </authorList>
    </citation>
    <scope>NUCLEOTIDE SEQUENCE [LARGE SCALE GENOMIC DNA]</scope>
    <source>
        <strain evidence="1 2">KRF1</strain>
    </source>
</reference>
<accession>A0ABY3C947</accession>
<dbReference type="Proteomes" id="UP000733744">
    <property type="component" value="Unassembled WGS sequence"/>
</dbReference>
<dbReference type="RefSeq" id="WP_127027548.1">
    <property type="nucleotide sequence ID" value="NZ_RYFG02000103.1"/>
</dbReference>
<dbReference type="EMBL" id="RYFG02000103">
    <property type="protein sequence ID" value="TRW93113.1"/>
    <property type="molecule type" value="Genomic_DNA"/>
</dbReference>
<protein>
    <submittedName>
        <fullName evidence="1">DUF2442 domain-containing protein</fullName>
    </submittedName>
</protein>
<dbReference type="Gene3D" id="3.30.2020.10">
    <property type="entry name" value="NE0471-like N-terminal domain"/>
    <property type="match status" value="1"/>
</dbReference>
<evidence type="ECO:0000313" key="1">
    <source>
        <dbReference type="EMBL" id="TRW93113.1"/>
    </source>
</evidence>
<gene>
    <name evidence="1" type="ORF">EKO24_013460</name>
</gene>
<dbReference type="InterPro" id="IPR036782">
    <property type="entry name" value="NE0471-like_N"/>
</dbReference>
<dbReference type="Pfam" id="PF10387">
    <property type="entry name" value="DUF2442"/>
    <property type="match status" value="1"/>
</dbReference>
<proteinExistence type="predicted"/>
<organism evidence="1 2">
    <name type="scientific">Candidatus Methylobacter oryzae</name>
    <dbReference type="NCBI Taxonomy" id="2497749"/>
    <lineage>
        <taxon>Bacteria</taxon>
        <taxon>Pseudomonadati</taxon>
        <taxon>Pseudomonadota</taxon>
        <taxon>Gammaproteobacteria</taxon>
        <taxon>Methylococcales</taxon>
        <taxon>Methylococcaceae</taxon>
        <taxon>Methylobacter</taxon>
    </lineage>
</organism>
<keyword evidence="2" id="KW-1185">Reference proteome</keyword>
<name>A0ABY3C947_9GAMM</name>
<dbReference type="InterPro" id="IPR018841">
    <property type="entry name" value="DUF2442"/>
</dbReference>
<sequence length="94" mass="11287">MKLINVEPKDDYIVRIYLDDDTVVDFDVKAELERIPCYKSLYDNELFKTVKFKNKRIYWNDQCDFHLDQILERGRFVNIDAKEEQAAVSKQAQH</sequence>